<dbReference type="GeneID" id="61391562"/>
<keyword evidence="2" id="KW-1185">Reference proteome</keyword>
<dbReference type="EMBL" id="CP021370">
    <property type="protein sequence ID" value="ART61618.1"/>
    <property type="molecule type" value="Genomic_DNA"/>
</dbReference>
<evidence type="ECO:0000313" key="1">
    <source>
        <dbReference type="EMBL" id="ART61618.1"/>
    </source>
</evidence>
<dbReference type="Proteomes" id="UP000194440">
    <property type="component" value="Plasmid pACP4.4"/>
</dbReference>
<protein>
    <submittedName>
        <fullName evidence="1">Uncharacterized protein</fullName>
    </submittedName>
</protein>
<organism evidence="1 2">
    <name type="scientific">Acidovorax carolinensis</name>
    <dbReference type="NCBI Taxonomy" id="553814"/>
    <lineage>
        <taxon>Bacteria</taxon>
        <taxon>Pseudomonadati</taxon>
        <taxon>Pseudomonadota</taxon>
        <taxon>Betaproteobacteria</taxon>
        <taxon>Burkholderiales</taxon>
        <taxon>Comamonadaceae</taxon>
        <taxon>Acidovorax</taxon>
    </lineage>
</organism>
<accession>A0A240UJG7</accession>
<keyword evidence="1" id="KW-0614">Plasmid</keyword>
<sequence length="109" mass="11916">MSEHRPIYGANTAVLSDFPEPVRATLHLIEKNPSNEAALILLQCAASAAHPDYLFSLAMLSALPIEYKEAALELIEHSLTSGFTVDEQSALLRFVEPLMATALRAPRAR</sequence>
<dbReference type="AlphaFoldDB" id="A0A240UJG7"/>
<dbReference type="KEGG" id="acip:CBP36_21915"/>
<dbReference type="OrthoDB" id="8910585at2"/>
<name>A0A240UJG7_9BURK</name>
<dbReference type="RefSeq" id="WP_009242063.1">
    <property type="nucleotide sequence ID" value="NZ_CP021365.1"/>
</dbReference>
<reference evidence="1" key="1">
    <citation type="submission" date="2017-05" db="EMBL/GenBank/DDBJ databases">
        <title>Polyphasic characterization of four soil-derived phenanthrene-degrading Acidovorax strains and proposal of Acidovorax phenanthrenivorans sp. nov.</title>
        <authorList>
            <person name="Singleton D."/>
            <person name="Lee J."/>
            <person name="Dickey A.N."/>
            <person name="Stroud A."/>
            <person name="Scholl E.H."/>
            <person name="Wright F.A."/>
            <person name="Aitken M.D."/>
        </authorList>
    </citation>
    <scope>NUCLEOTIDE SEQUENCE</scope>
    <source>
        <strain evidence="1">P4</strain>
        <plasmid evidence="1">pACP4.4</plasmid>
    </source>
</reference>
<geneLocation type="plasmid" evidence="1 2">
    <name>pACP4.4</name>
</geneLocation>
<gene>
    <name evidence="1" type="ORF">CBP36_21915</name>
</gene>
<proteinExistence type="predicted"/>
<evidence type="ECO:0000313" key="2">
    <source>
        <dbReference type="Proteomes" id="UP000194440"/>
    </source>
</evidence>